<organism evidence="2 3">
    <name type="scientific">Dictyostelium firmibasis</name>
    <dbReference type="NCBI Taxonomy" id="79012"/>
    <lineage>
        <taxon>Eukaryota</taxon>
        <taxon>Amoebozoa</taxon>
        <taxon>Evosea</taxon>
        <taxon>Eumycetozoa</taxon>
        <taxon>Dictyostelia</taxon>
        <taxon>Dictyosteliales</taxon>
        <taxon>Dictyosteliaceae</taxon>
        <taxon>Dictyostelium</taxon>
    </lineage>
</organism>
<reference evidence="2 3" key="1">
    <citation type="submission" date="2023-11" db="EMBL/GenBank/DDBJ databases">
        <title>Dfirmibasis_genome.</title>
        <authorList>
            <person name="Edelbroek B."/>
            <person name="Kjellin J."/>
            <person name="Jerlstrom-Hultqvist J."/>
            <person name="Soderbom F."/>
        </authorList>
    </citation>
    <scope>NUCLEOTIDE SEQUENCE [LARGE SCALE GENOMIC DNA]</scope>
    <source>
        <strain evidence="2 3">TNS-C-14</strain>
    </source>
</reference>
<protein>
    <submittedName>
        <fullName evidence="2">Uncharacterized protein</fullName>
    </submittedName>
</protein>
<accession>A0AAN7YTR7</accession>
<feature type="region of interest" description="Disordered" evidence="1">
    <location>
        <begin position="389"/>
        <end position="431"/>
    </location>
</feature>
<sequence>MPRYTTRKQKKEKIELPLHLPTLDPTVDLQSFSNKSCNRILNQALFGKVRDESEVVILVVIKSKFSPMCRECGVGKREDKSLFLKDRFIKEGNGRVLFQLDSSISSLQYRKELCKHVYKNNTNIVILSEDRQYGYTIIGSGVPNSDTEIYNQYFVTFDHQQQQTEIKTINTNNDETITTIQQPKEQQQEQHHKTKEEQIEELQIKTSKKIEKWIKDRIEKGDTINLPKTIESLEKSIQPFCKITHSFSNNVEIIKKLSECGDIKICETCQTCKPTSTNLDNQFYFSYLSLSQEDHKQFDWLLKKIITEYTKTPTNLVPLPLVNINKFTLFEKVEIKTSIIIDYLIKNKIISLKTLDQKQPNNNTIDHSSNYESALDDNFSTNLTITSTSPIKSKPSATLFKSSYSSPRKLTTTSNYSFSPRKLTSTSSTGSNTLTPLKKAYSSSKYSYTSSSNNNNSSSSYYGNDDASSYKGKIIYNDSV</sequence>
<keyword evidence="3" id="KW-1185">Reference proteome</keyword>
<evidence type="ECO:0000256" key="1">
    <source>
        <dbReference type="SAM" id="MobiDB-lite"/>
    </source>
</evidence>
<dbReference type="EMBL" id="JAVFKY010000001">
    <property type="protein sequence ID" value="KAK5584869.1"/>
    <property type="molecule type" value="Genomic_DNA"/>
</dbReference>
<evidence type="ECO:0000313" key="3">
    <source>
        <dbReference type="Proteomes" id="UP001344447"/>
    </source>
</evidence>
<gene>
    <name evidence="2" type="ORF">RB653_006487</name>
</gene>
<dbReference type="Proteomes" id="UP001344447">
    <property type="component" value="Unassembled WGS sequence"/>
</dbReference>
<feature type="compositionally biased region" description="Polar residues" evidence="1">
    <location>
        <begin position="389"/>
        <end position="418"/>
    </location>
</feature>
<proteinExistence type="predicted"/>
<comment type="caution">
    <text evidence="2">The sequence shown here is derived from an EMBL/GenBank/DDBJ whole genome shotgun (WGS) entry which is preliminary data.</text>
</comment>
<evidence type="ECO:0000313" key="2">
    <source>
        <dbReference type="EMBL" id="KAK5584869.1"/>
    </source>
</evidence>
<name>A0AAN7YTR7_9MYCE</name>
<dbReference type="AlphaFoldDB" id="A0AAN7YTR7"/>